<evidence type="ECO:0000313" key="1">
    <source>
        <dbReference type="EMBL" id="CAG8948935.1"/>
    </source>
</evidence>
<dbReference type="OrthoDB" id="5342184at2759"/>
<evidence type="ECO:0000313" key="2">
    <source>
        <dbReference type="Proteomes" id="UP000696280"/>
    </source>
</evidence>
<dbReference type="Pfam" id="PF12138">
    <property type="entry name" value="Spherulin4"/>
    <property type="match status" value="1"/>
</dbReference>
<gene>
    <name evidence="1" type="ORF">HYFRA_00002062</name>
</gene>
<dbReference type="AlphaFoldDB" id="A0A9N9PMH2"/>
<proteinExistence type="predicted"/>
<dbReference type="InterPro" id="IPR021986">
    <property type="entry name" value="Spherulin4"/>
</dbReference>
<dbReference type="PANTHER" id="PTHR35040">
    <property type="match status" value="1"/>
</dbReference>
<reference evidence="1" key="1">
    <citation type="submission" date="2021-07" db="EMBL/GenBank/DDBJ databases">
        <authorList>
            <person name="Durling M."/>
        </authorList>
    </citation>
    <scope>NUCLEOTIDE SEQUENCE</scope>
</reference>
<protein>
    <recommendedName>
        <fullName evidence="3">Cell surface spherulin 4-like protein</fullName>
    </recommendedName>
</protein>
<sequence>MVNALQILFPLYLYPTPGAWDPLYSSITAHPNVEFNVIINPNSGPGTSLDASYTESIARLNSFNNTKLFGYVRTDYTNQPFAQVTADVSAYANWPKTTPADVHMDGIFFDEAVQFIDQASGDYMRGITNFAKSAFNNNAAVIFNPGTNTSPEFYDIADIIVPVEAAYSSYSAQTIAGIPAAERSKAAVLLHHFTGSLTDQKNVVNAMANSGVGYLFLTDQEYNSFSSVYSQFAADVASTPR</sequence>
<dbReference type="PANTHER" id="PTHR35040:SF9">
    <property type="entry name" value="4-LIKE CELL SURFACE PROTEIN, PUTATIVE (AFU_ORTHOLOGUE AFUA_4G14080)-RELATED"/>
    <property type="match status" value="1"/>
</dbReference>
<organism evidence="1 2">
    <name type="scientific">Hymenoscyphus fraxineus</name>
    <dbReference type="NCBI Taxonomy" id="746836"/>
    <lineage>
        <taxon>Eukaryota</taxon>
        <taxon>Fungi</taxon>
        <taxon>Dikarya</taxon>
        <taxon>Ascomycota</taxon>
        <taxon>Pezizomycotina</taxon>
        <taxon>Leotiomycetes</taxon>
        <taxon>Helotiales</taxon>
        <taxon>Helotiaceae</taxon>
        <taxon>Hymenoscyphus</taxon>
    </lineage>
</organism>
<keyword evidence="2" id="KW-1185">Reference proteome</keyword>
<comment type="caution">
    <text evidence="1">The sequence shown here is derived from an EMBL/GenBank/DDBJ whole genome shotgun (WGS) entry which is preliminary data.</text>
</comment>
<name>A0A9N9PMH2_9HELO</name>
<evidence type="ECO:0008006" key="3">
    <source>
        <dbReference type="Google" id="ProtNLM"/>
    </source>
</evidence>
<accession>A0A9N9PMH2</accession>
<dbReference type="Proteomes" id="UP000696280">
    <property type="component" value="Unassembled WGS sequence"/>
</dbReference>
<dbReference type="EMBL" id="CAJVRL010000001">
    <property type="protein sequence ID" value="CAG8948935.1"/>
    <property type="molecule type" value="Genomic_DNA"/>
</dbReference>